<dbReference type="PROSITE" id="PS00109">
    <property type="entry name" value="PROTEIN_KINASE_TYR"/>
    <property type="match status" value="1"/>
</dbReference>
<feature type="compositionally biased region" description="Low complexity" evidence="8">
    <location>
        <begin position="494"/>
        <end position="503"/>
    </location>
</feature>
<dbReference type="PANTHER" id="PTHR11042:SF160">
    <property type="entry name" value="EUKARYOTIC TRANSLATION INITIATION FACTOR 2-ALPHA KINASE 1"/>
    <property type="match status" value="1"/>
</dbReference>
<feature type="binding site" evidence="7">
    <location>
        <position position="191"/>
    </location>
    <ligand>
        <name>ATP</name>
        <dbReference type="ChEBI" id="CHEBI:30616"/>
    </ligand>
</feature>
<evidence type="ECO:0000256" key="8">
    <source>
        <dbReference type="SAM" id="MobiDB-lite"/>
    </source>
</evidence>
<dbReference type="GO" id="GO:0005634">
    <property type="term" value="C:nucleus"/>
    <property type="evidence" value="ECO:0007669"/>
    <property type="project" value="TreeGrafter"/>
</dbReference>
<dbReference type="SMART" id="SM00220">
    <property type="entry name" value="S_TKc"/>
    <property type="match status" value="1"/>
</dbReference>
<dbReference type="InterPro" id="IPR050339">
    <property type="entry name" value="CC_SR_Kinase"/>
</dbReference>
<name>A0A8J5XCE6_DIALT</name>
<protein>
    <recommendedName>
        <fullName evidence="1">non-specific serine/threonine protein kinase</fullName>
        <ecNumber evidence="1">2.7.11.1</ecNumber>
    </recommendedName>
</protein>
<dbReference type="InterPro" id="IPR000719">
    <property type="entry name" value="Prot_kinase_dom"/>
</dbReference>
<evidence type="ECO:0000313" key="11">
    <source>
        <dbReference type="Proteomes" id="UP000751190"/>
    </source>
</evidence>
<feature type="region of interest" description="Disordered" evidence="8">
    <location>
        <begin position="240"/>
        <end position="300"/>
    </location>
</feature>
<dbReference type="AlphaFoldDB" id="A0A8J5XCE6"/>
<evidence type="ECO:0000256" key="1">
    <source>
        <dbReference type="ARBA" id="ARBA00012513"/>
    </source>
</evidence>
<reference evidence="10" key="1">
    <citation type="submission" date="2021-05" db="EMBL/GenBank/DDBJ databases">
        <title>The genome of the haptophyte Pavlova lutheri (Diacronema luteri, Pavlovales) - a model for lipid biosynthesis in eukaryotic algae.</title>
        <authorList>
            <person name="Hulatt C.J."/>
            <person name="Posewitz M.C."/>
        </authorList>
    </citation>
    <scope>NUCLEOTIDE SEQUENCE</scope>
    <source>
        <strain evidence="10">NIVA-4/92</strain>
    </source>
</reference>
<dbReference type="PROSITE" id="PS50011">
    <property type="entry name" value="PROTEIN_KINASE_DOM"/>
    <property type="match status" value="1"/>
</dbReference>
<organism evidence="10 11">
    <name type="scientific">Diacronema lutheri</name>
    <name type="common">Unicellular marine alga</name>
    <name type="synonym">Monochrysis lutheri</name>
    <dbReference type="NCBI Taxonomy" id="2081491"/>
    <lineage>
        <taxon>Eukaryota</taxon>
        <taxon>Haptista</taxon>
        <taxon>Haptophyta</taxon>
        <taxon>Pavlovophyceae</taxon>
        <taxon>Pavlovales</taxon>
        <taxon>Pavlovaceae</taxon>
        <taxon>Diacronema</taxon>
    </lineage>
</organism>
<evidence type="ECO:0000259" key="9">
    <source>
        <dbReference type="PROSITE" id="PS50011"/>
    </source>
</evidence>
<keyword evidence="11" id="KW-1185">Reference proteome</keyword>
<comment type="caution">
    <text evidence="10">The sequence shown here is derived from an EMBL/GenBank/DDBJ whole genome shotgun (WGS) entry which is preliminary data.</text>
</comment>
<evidence type="ECO:0000256" key="3">
    <source>
        <dbReference type="ARBA" id="ARBA00022679"/>
    </source>
</evidence>
<dbReference type="OrthoDB" id="1405469at2759"/>
<sequence>MSARVIGSAAAGHRLGPLVASSSHLTAAPLHRIVVHFAADARDGDDAHEPRARVGPARTPVLALADLPGVTKRHIVRTALVTDAADARALAQLTGDAGFPRGVNRGPAPVRGSCAPPRVKVSYEPTFSQLLFGGGGGVWSGEARALHPTALILSTGRFAREFHARSVLGRGGYGVVVRASHALDGAEYAVKRVRFRSRSEGERALLEAQAMAALSHGCAHIVRYYSSWAEAAPPTRASGAATQAASSAGSARADECEASSDGATLASESDDDASASSSDEPLSGASAPATGAKSRVARGGDDDDERVDLYLLMELLVYPTLQSHNQSFGGAREPQRDDGAQRARARGWTDAQAASIVEQVALALAHAHGAGYVHRDVSPANIFVQLAPRARSDADRGESDGDAPAAGAVPNDASLGTAPANVESLPVVKLADFGLCTRHAQDARAALPDDEAAACAAGTSVASAVLSAALARQARAPPTTAVPAERAREHNEHSGASARAESVSSASAEALGTYLYASPEQWRGGSSRAPMPSADVYSLGVVLAEMLLAPFATAHERAHALSDVRARGALPGAVVEERPELAALALEMMHAEPTRRPTAADVARRARAVATRACGAPRALRTARDERPRAGPADADTAELAALRAQLDETDALLKQLADDVRALGAARAPTA</sequence>
<dbReference type="EMBL" id="JAGTXO010000028">
    <property type="protein sequence ID" value="KAG8461037.1"/>
    <property type="molecule type" value="Genomic_DNA"/>
</dbReference>
<feature type="region of interest" description="Disordered" evidence="8">
    <location>
        <begin position="391"/>
        <end position="414"/>
    </location>
</feature>
<dbReference type="Gene3D" id="3.30.200.20">
    <property type="entry name" value="Phosphorylase Kinase, domain 1"/>
    <property type="match status" value="1"/>
</dbReference>
<gene>
    <name evidence="10" type="ORF">KFE25_003606</name>
</gene>
<dbReference type="InterPro" id="IPR008266">
    <property type="entry name" value="Tyr_kinase_AS"/>
</dbReference>
<keyword evidence="3" id="KW-0808">Transferase</keyword>
<feature type="compositionally biased region" description="Low complexity" evidence="8">
    <location>
        <begin position="240"/>
        <end position="251"/>
    </location>
</feature>
<evidence type="ECO:0000256" key="7">
    <source>
        <dbReference type="PROSITE-ProRule" id="PRU10141"/>
    </source>
</evidence>
<feature type="compositionally biased region" description="Low complexity" evidence="8">
    <location>
        <begin position="474"/>
        <end position="484"/>
    </location>
</feature>
<proteinExistence type="predicted"/>
<dbReference type="InterPro" id="IPR011009">
    <property type="entry name" value="Kinase-like_dom_sf"/>
</dbReference>
<dbReference type="GO" id="GO:0004694">
    <property type="term" value="F:eukaryotic translation initiation factor 2alpha kinase activity"/>
    <property type="evidence" value="ECO:0007669"/>
    <property type="project" value="TreeGrafter"/>
</dbReference>
<dbReference type="Gene3D" id="1.10.510.10">
    <property type="entry name" value="Transferase(Phosphotransferase) domain 1"/>
    <property type="match status" value="1"/>
</dbReference>
<dbReference type="EC" id="2.7.11.1" evidence="1"/>
<evidence type="ECO:0000256" key="5">
    <source>
        <dbReference type="ARBA" id="ARBA00022777"/>
    </source>
</evidence>
<keyword evidence="5" id="KW-0418">Kinase</keyword>
<evidence type="ECO:0000256" key="6">
    <source>
        <dbReference type="ARBA" id="ARBA00022840"/>
    </source>
</evidence>
<keyword evidence="4 7" id="KW-0547">Nucleotide-binding</keyword>
<accession>A0A8J5XCE6</accession>
<feature type="compositionally biased region" description="Low complexity" evidence="8">
    <location>
        <begin position="274"/>
        <end position="287"/>
    </location>
</feature>
<evidence type="ECO:0000256" key="2">
    <source>
        <dbReference type="ARBA" id="ARBA00022527"/>
    </source>
</evidence>
<dbReference type="Proteomes" id="UP000751190">
    <property type="component" value="Unassembled WGS sequence"/>
</dbReference>
<evidence type="ECO:0000313" key="10">
    <source>
        <dbReference type="EMBL" id="KAG8461037.1"/>
    </source>
</evidence>
<feature type="region of interest" description="Disordered" evidence="8">
    <location>
        <begin position="474"/>
        <end position="503"/>
    </location>
</feature>
<keyword evidence="2" id="KW-0723">Serine/threonine-protein kinase</keyword>
<dbReference type="GO" id="GO:0005737">
    <property type="term" value="C:cytoplasm"/>
    <property type="evidence" value="ECO:0007669"/>
    <property type="project" value="TreeGrafter"/>
</dbReference>
<keyword evidence="6 7" id="KW-0067">ATP-binding</keyword>
<dbReference type="GO" id="GO:0005524">
    <property type="term" value="F:ATP binding"/>
    <property type="evidence" value="ECO:0007669"/>
    <property type="project" value="UniProtKB-UniRule"/>
</dbReference>
<dbReference type="InterPro" id="IPR017441">
    <property type="entry name" value="Protein_kinase_ATP_BS"/>
</dbReference>
<dbReference type="PANTHER" id="PTHR11042">
    <property type="entry name" value="EUKARYOTIC TRANSLATION INITIATION FACTOR 2-ALPHA KINASE EIF2-ALPHA KINASE -RELATED"/>
    <property type="match status" value="1"/>
</dbReference>
<dbReference type="PROSITE" id="PS00107">
    <property type="entry name" value="PROTEIN_KINASE_ATP"/>
    <property type="match status" value="1"/>
</dbReference>
<feature type="region of interest" description="Disordered" evidence="8">
    <location>
        <begin position="324"/>
        <end position="344"/>
    </location>
</feature>
<evidence type="ECO:0000256" key="4">
    <source>
        <dbReference type="ARBA" id="ARBA00022741"/>
    </source>
</evidence>
<dbReference type="SUPFAM" id="SSF56112">
    <property type="entry name" value="Protein kinase-like (PK-like)"/>
    <property type="match status" value="1"/>
</dbReference>
<feature type="domain" description="Protein kinase" evidence="9">
    <location>
        <begin position="162"/>
        <end position="609"/>
    </location>
</feature>